<dbReference type="GO" id="GO:0005272">
    <property type="term" value="F:sodium channel activity"/>
    <property type="evidence" value="ECO:0007669"/>
    <property type="project" value="UniProtKB-KW"/>
</dbReference>
<accession>A0A4S2KJE5</accession>
<keyword evidence="6" id="KW-1133">Transmembrane helix</keyword>
<name>A0A4S2KJE5_9HYME</name>
<evidence type="ECO:0000256" key="12">
    <source>
        <dbReference type="RuleBase" id="RU000679"/>
    </source>
</evidence>
<dbReference type="AlphaFoldDB" id="A0A4S2KJE5"/>
<evidence type="ECO:0000256" key="2">
    <source>
        <dbReference type="ARBA" id="ARBA00007193"/>
    </source>
</evidence>
<evidence type="ECO:0000313" key="13">
    <source>
        <dbReference type="EMBL" id="TGZ47808.1"/>
    </source>
</evidence>
<evidence type="ECO:0000256" key="5">
    <source>
        <dbReference type="ARBA" id="ARBA00022692"/>
    </source>
</evidence>
<evidence type="ECO:0000256" key="9">
    <source>
        <dbReference type="ARBA" id="ARBA00023136"/>
    </source>
</evidence>
<keyword evidence="11 12" id="KW-0407">Ion channel</keyword>
<proteinExistence type="inferred from homology"/>
<sequence length="146" mass="16760">MTHHSFDYPDFNAEIQLVRLNSQHFVSIDPAEMYSKPEVKDLTISTRKCIFSDEADKVLYANVKERNLTFIEYSYHNCLAECRATFFDTSWPEMNQNLPKTTGSIEKAPCGCIPDCSLYYYPIESSFGTLDTTVYYTGGSFSKNPR</sequence>
<protein>
    <submittedName>
        <fullName evidence="13">Sodium channel protein Nach</fullName>
    </submittedName>
</protein>
<comment type="caution">
    <text evidence="13">The sequence shown here is derived from an EMBL/GenBank/DDBJ whole genome shotgun (WGS) entry which is preliminary data.</text>
</comment>
<dbReference type="STRING" id="300112.A0A4S2KJE5"/>
<evidence type="ECO:0000256" key="8">
    <source>
        <dbReference type="ARBA" id="ARBA00023065"/>
    </source>
</evidence>
<keyword evidence="7" id="KW-0915">Sodium</keyword>
<keyword evidence="8 12" id="KW-0406">Ion transport</keyword>
<organism evidence="13 14">
    <name type="scientific">Temnothorax longispinosus</name>
    <dbReference type="NCBI Taxonomy" id="300112"/>
    <lineage>
        <taxon>Eukaryota</taxon>
        <taxon>Metazoa</taxon>
        <taxon>Ecdysozoa</taxon>
        <taxon>Arthropoda</taxon>
        <taxon>Hexapoda</taxon>
        <taxon>Insecta</taxon>
        <taxon>Pterygota</taxon>
        <taxon>Neoptera</taxon>
        <taxon>Endopterygota</taxon>
        <taxon>Hymenoptera</taxon>
        <taxon>Apocrita</taxon>
        <taxon>Aculeata</taxon>
        <taxon>Formicoidea</taxon>
        <taxon>Formicidae</taxon>
        <taxon>Myrmicinae</taxon>
        <taxon>Temnothorax</taxon>
    </lineage>
</organism>
<dbReference type="Pfam" id="PF00858">
    <property type="entry name" value="ASC"/>
    <property type="match status" value="1"/>
</dbReference>
<dbReference type="InterPro" id="IPR001873">
    <property type="entry name" value="ENaC"/>
</dbReference>
<dbReference type="Proteomes" id="UP000310200">
    <property type="component" value="Unassembled WGS sequence"/>
</dbReference>
<evidence type="ECO:0000256" key="6">
    <source>
        <dbReference type="ARBA" id="ARBA00022989"/>
    </source>
</evidence>
<comment type="similarity">
    <text evidence="2 12">Belongs to the amiloride-sensitive sodium channel (TC 1.A.6) family.</text>
</comment>
<gene>
    <name evidence="13" type="ORF">DBV15_12402</name>
</gene>
<reference evidence="13 14" key="1">
    <citation type="journal article" date="2019" name="Philos. Trans. R. Soc. Lond., B, Biol. Sci.">
        <title>Ant behaviour and brain gene expression of defending hosts depend on the ecological success of the intruding social parasite.</title>
        <authorList>
            <person name="Kaur R."/>
            <person name="Stoldt M."/>
            <person name="Jongepier E."/>
            <person name="Feldmeyer B."/>
            <person name="Menzel F."/>
            <person name="Bornberg-Bauer E."/>
            <person name="Foitzik S."/>
        </authorList>
    </citation>
    <scope>NUCLEOTIDE SEQUENCE [LARGE SCALE GENOMIC DNA]</scope>
    <source>
        <tissue evidence="13">Whole body</tissue>
    </source>
</reference>
<comment type="subcellular location">
    <subcellularLocation>
        <location evidence="1">Membrane</location>
        <topology evidence="1">Multi-pass membrane protein</topology>
    </subcellularLocation>
</comment>
<evidence type="ECO:0000256" key="7">
    <source>
        <dbReference type="ARBA" id="ARBA00023053"/>
    </source>
</evidence>
<dbReference type="GO" id="GO:0016020">
    <property type="term" value="C:membrane"/>
    <property type="evidence" value="ECO:0007669"/>
    <property type="project" value="UniProtKB-SubCell"/>
</dbReference>
<keyword evidence="5 12" id="KW-0812">Transmembrane</keyword>
<dbReference type="EMBL" id="QBLH01002651">
    <property type="protein sequence ID" value="TGZ47808.1"/>
    <property type="molecule type" value="Genomic_DNA"/>
</dbReference>
<evidence type="ECO:0000256" key="10">
    <source>
        <dbReference type="ARBA" id="ARBA00023201"/>
    </source>
</evidence>
<keyword evidence="14" id="KW-1185">Reference proteome</keyword>
<keyword evidence="4 12" id="KW-0894">Sodium channel</keyword>
<keyword evidence="9" id="KW-0472">Membrane</keyword>
<evidence type="ECO:0000256" key="11">
    <source>
        <dbReference type="ARBA" id="ARBA00023303"/>
    </source>
</evidence>
<keyword evidence="10 12" id="KW-0739">Sodium transport</keyword>
<evidence type="ECO:0000313" key="14">
    <source>
        <dbReference type="Proteomes" id="UP000310200"/>
    </source>
</evidence>
<keyword evidence="3 12" id="KW-0813">Transport</keyword>
<evidence type="ECO:0000256" key="3">
    <source>
        <dbReference type="ARBA" id="ARBA00022448"/>
    </source>
</evidence>
<evidence type="ECO:0000256" key="4">
    <source>
        <dbReference type="ARBA" id="ARBA00022461"/>
    </source>
</evidence>
<evidence type="ECO:0000256" key="1">
    <source>
        <dbReference type="ARBA" id="ARBA00004141"/>
    </source>
</evidence>